<evidence type="ECO:0000313" key="1">
    <source>
        <dbReference type="EMBL" id="MEE1673681.1"/>
    </source>
</evidence>
<organism evidence="1 2">
    <name type="scientific">Agarivorans aestuarii</name>
    <dbReference type="NCBI Taxonomy" id="1563703"/>
    <lineage>
        <taxon>Bacteria</taxon>
        <taxon>Pseudomonadati</taxon>
        <taxon>Pseudomonadota</taxon>
        <taxon>Gammaproteobacteria</taxon>
        <taxon>Alteromonadales</taxon>
        <taxon>Alteromonadaceae</taxon>
        <taxon>Agarivorans</taxon>
    </lineage>
</organism>
<dbReference type="RefSeq" id="WP_329774934.1">
    <property type="nucleotide sequence ID" value="NZ_JAYDYW010000006.1"/>
</dbReference>
<dbReference type="Proteomes" id="UP001310248">
    <property type="component" value="Unassembled WGS sequence"/>
</dbReference>
<dbReference type="EMBL" id="JAYDYW010000006">
    <property type="protein sequence ID" value="MEE1673681.1"/>
    <property type="molecule type" value="Genomic_DNA"/>
</dbReference>
<proteinExistence type="predicted"/>
<reference evidence="1 2" key="2">
    <citation type="submission" date="2023-12" db="EMBL/GenBank/DDBJ databases">
        <authorList>
            <consortium name="Cladostephus spongiosus"/>
            <person name="Lorente B."/>
            <person name="Cabral C."/>
            <person name="Frias J."/>
            <person name="Faria J."/>
            <person name="Toubarro D."/>
        </authorList>
    </citation>
    <scope>NUCLEOTIDE SEQUENCE [LARGE SCALE GENOMIC DNA]</scope>
    <source>
        <strain evidence="1 2">ZMCS4</strain>
    </source>
</reference>
<comment type="caution">
    <text evidence="1">The sequence shown here is derived from an EMBL/GenBank/DDBJ whole genome shotgun (WGS) entry which is preliminary data.</text>
</comment>
<name>A0ABU7G2Y8_9ALTE</name>
<accession>A0ABU7G2Y8</accession>
<reference evidence="2" key="1">
    <citation type="submission" date="2023-07" db="EMBL/GenBank/DDBJ databases">
        <title>Draft genome sequence of Agarivorans aestuarii strain ZMCS4, a CAZymes producing bacteria isolated from the marine brown algae Clodostephus spongiosus.</title>
        <authorList>
            <person name="Lorente B."/>
            <person name="Cabral C."/>
            <person name="Frias J."/>
            <person name="Faria J."/>
            <person name="Toubarro D."/>
        </authorList>
    </citation>
    <scope>NUCLEOTIDE SEQUENCE [LARGE SCALE GENOMIC DNA]</scope>
    <source>
        <strain evidence="2">ZMCS4</strain>
    </source>
</reference>
<sequence>MHNIELFNLAVGETLGYCYEHFPRRVEVNADFISKRVCEFYDIDLVNDAFINEATEVSGATIIWLVNAGYLWIEENYEFEFSDVTLTPKSLSLLNVVPESLDGTIGSKLVSGVKASSKSVASSLMTTLLSEGVKLSLGTGI</sequence>
<gene>
    <name evidence="1" type="ORF">SNR37_003107</name>
</gene>
<evidence type="ECO:0000313" key="2">
    <source>
        <dbReference type="Proteomes" id="UP001310248"/>
    </source>
</evidence>
<protein>
    <submittedName>
        <fullName evidence="1">Uncharacterized protein</fullName>
    </submittedName>
</protein>
<keyword evidence="2" id="KW-1185">Reference proteome</keyword>